<comment type="subcellular location">
    <subcellularLocation>
        <location evidence="1">Nucleus</location>
    </subcellularLocation>
</comment>
<evidence type="ECO:0000313" key="15">
    <source>
        <dbReference type="EMBL" id="GIZ04432.1"/>
    </source>
</evidence>
<gene>
    <name evidence="15" type="primary">Nob1</name>
    <name evidence="15" type="ORF">CEXT_449441</name>
</gene>
<dbReference type="FunFam" id="3.40.50.1010:FF:000018">
    <property type="entry name" value="RNA-binding protein NOB1"/>
    <property type="match status" value="1"/>
</dbReference>
<evidence type="ECO:0000256" key="9">
    <source>
        <dbReference type="ARBA" id="ARBA00022833"/>
    </source>
</evidence>
<keyword evidence="9" id="KW-0862">Zinc</keyword>
<feature type="domain" description="Nin one binding (NOB1) Zn-ribbon-like" evidence="13">
    <location>
        <begin position="282"/>
        <end position="353"/>
    </location>
</feature>
<evidence type="ECO:0000313" key="16">
    <source>
        <dbReference type="Proteomes" id="UP001054945"/>
    </source>
</evidence>
<dbReference type="PANTHER" id="PTHR12814:SF2">
    <property type="entry name" value="RNA-BINDING PROTEIN NOB1"/>
    <property type="match status" value="1"/>
</dbReference>
<dbReference type="SUPFAM" id="SSF144206">
    <property type="entry name" value="NOB1 zinc finger-like"/>
    <property type="match status" value="1"/>
</dbReference>
<dbReference type="GO" id="GO:0030688">
    <property type="term" value="C:preribosome, small subunit precursor"/>
    <property type="evidence" value="ECO:0007669"/>
    <property type="project" value="TreeGrafter"/>
</dbReference>
<evidence type="ECO:0000256" key="11">
    <source>
        <dbReference type="ARBA" id="ARBA00045628"/>
    </source>
</evidence>
<keyword evidence="8" id="KW-0378">Hydrolase</keyword>
<evidence type="ECO:0000256" key="10">
    <source>
        <dbReference type="ARBA" id="ARBA00023242"/>
    </source>
</evidence>
<evidence type="ECO:0000256" key="6">
    <source>
        <dbReference type="ARBA" id="ARBA00022723"/>
    </source>
</evidence>
<name>A0AAV4YE35_CAEEX</name>
<dbReference type="InterPro" id="IPR014881">
    <property type="entry name" value="NOB1_Zn-bd"/>
</dbReference>
<evidence type="ECO:0000256" key="1">
    <source>
        <dbReference type="ARBA" id="ARBA00004123"/>
    </source>
</evidence>
<sequence length="489" mass="55916">MKKRVNHLVVDSGGFIKASPVHEYAENIYTVKGAIQEIKDKETLQRLQFLPYTLKVKEPSAEAIKYVTEYSKKTGDYSSLSAVDMQILALTYQLEKENVGITHLNKEPSCKIENKPAFSEKDTCGFYVPKKGNKKEKKTGFLKKSGTSIKLESDSNNLNDEDITEENNSEKNQTDENSNNNVNEEIIRNDKNISQDKDEIKDVAQSEENVSEEESEEEENECDDGDEDGWVTPENIAEIQEKMNGLKLDSSVEVACVTTDFCIQNVLIQIGLNVVSVEGMLIKQARVFILRCYSCFKTTNNVTKQFCSNCGNKTLKRVSVSVNDDGLKQIHINFRRPLPIRGTRYSLPLPKGGKHSMNPVLCEDQPLPHNRLRKKAVQQINAMDEDYIVRSSPFAYHDNLYERRLFPFLINELLSFDLQDGSWVRQRKLSVGHLVAAHPHICLLHRGGILFFLLHHPQRFHTLHQRFNSRHRLPFEGGQFCQLLFQQHG</sequence>
<dbReference type="CDD" id="cd09876">
    <property type="entry name" value="PIN_Nob1-like"/>
    <property type="match status" value="1"/>
</dbReference>
<dbReference type="EMBL" id="BPLR01001735">
    <property type="protein sequence ID" value="GIZ04432.1"/>
    <property type="molecule type" value="Genomic_DNA"/>
</dbReference>
<keyword evidence="6" id="KW-0479">Metal-binding</keyword>
<dbReference type="InterPro" id="IPR033411">
    <property type="entry name" value="Ribonuclease_PIN"/>
</dbReference>
<keyword evidence="16" id="KW-1185">Reference proteome</keyword>
<protein>
    <recommendedName>
        <fullName evidence="3">RNA-binding protein NOB1</fullName>
    </recommendedName>
</protein>
<proteinExistence type="inferred from homology"/>
<comment type="similarity">
    <text evidence="2">Belongs to the NOB1 family.</text>
</comment>
<dbReference type="InterPro" id="IPR036283">
    <property type="entry name" value="NOB1_Zf-like_sf"/>
</dbReference>
<evidence type="ECO:0000259" key="13">
    <source>
        <dbReference type="Pfam" id="PF08772"/>
    </source>
</evidence>
<comment type="caution">
    <text evidence="15">The sequence shown here is derived from an EMBL/GenBank/DDBJ whole genome shotgun (WGS) entry which is preliminary data.</text>
</comment>
<feature type="compositionally biased region" description="Acidic residues" evidence="12">
    <location>
        <begin position="209"/>
        <end position="229"/>
    </location>
</feature>
<keyword evidence="7" id="KW-0863">Zinc-finger</keyword>
<feature type="domain" description="Ribonuclease PIN" evidence="14">
    <location>
        <begin position="8"/>
        <end position="94"/>
    </location>
</feature>
<keyword evidence="5" id="KW-0540">Nuclease</keyword>
<accession>A0AAV4YE35</accession>
<dbReference type="Proteomes" id="UP001054945">
    <property type="component" value="Unassembled WGS sequence"/>
</dbReference>
<dbReference type="InterPro" id="IPR039907">
    <property type="entry name" value="NOB1"/>
</dbReference>
<comment type="function">
    <text evidence="11">May play a role in mRNA degradation. Endonuclease required for processing of 20S pre-rRNA precursor and biogenesis of 40S ribosomal subunits.</text>
</comment>
<dbReference type="Gene3D" id="6.20.210.10">
    <property type="entry name" value="Nin one binding (NOB1), Zn-ribbon-like"/>
    <property type="match status" value="1"/>
</dbReference>
<dbReference type="Pfam" id="PF08772">
    <property type="entry name" value="Zn_ribbon_NOB1"/>
    <property type="match status" value="1"/>
</dbReference>
<dbReference type="Pfam" id="PF17146">
    <property type="entry name" value="PIN_6"/>
    <property type="match status" value="1"/>
</dbReference>
<dbReference type="Gene3D" id="3.40.50.1010">
    <property type="entry name" value="5'-nuclease"/>
    <property type="match status" value="1"/>
</dbReference>
<reference evidence="15 16" key="1">
    <citation type="submission" date="2021-06" db="EMBL/GenBank/DDBJ databases">
        <title>Caerostris extrusa draft genome.</title>
        <authorList>
            <person name="Kono N."/>
            <person name="Arakawa K."/>
        </authorList>
    </citation>
    <scope>NUCLEOTIDE SEQUENCE [LARGE SCALE GENOMIC DNA]</scope>
</reference>
<dbReference type="PANTHER" id="PTHR12814">
    <property type="entry name" value="RNA-BINDING PROTEIN NOB1"/>
    <property type="match status" value="1"/>
</dbReference>
<dbReference type="GO" id="GO:0004521">
    <property type="term" value="F:RNA endonuclease activity"/>
    <property type="evidence" value="ECO:0007669"/>
    <property type="project" value="TreeGrafter"/>
</dbReference>
<dbReference type="GO" id="GO:0005634">
    <property type="term" value="C:nucleus"/>
    <property type="evidence" value="ECO:0007669"/>
    <property type="project" value="UniProtKB-SubCell"/>
</dbReference>
<feature type="region of interest" description="Disordered" evidence="12">
    <location>
        <begin position="151"/>
        <end position="230"/>
    </location>
</feature>
<feature type="compositionally biased region" description="Basic and acidic residues" evidence="12">
    <location>
        <begin position="185"/>
        <end position="204"/>
    </location>
</feature>
<evidence type="ECO:0000256" key="4">
    <source>
        <dbReference type="ARBA" id="ARBA00022553"/>
    </source>
</evidence>
<keyword evidence="4" id="KW-0597">Phosphoprotein</keyword>
<evidence type="ECO:0000256" key="12">
    <source>
        <dbReference type="SAM" id="MobiDB-lite"/>
    </source>
</evidence>
<dbReference type="AlphaFoldDB" id="A0AAV4YE35"/>
<keyword evidence="10" id="KW-0539">Nucleus</keyword>
<evidence type="ECO:0000256" key="5">
    <source>
        <dbReference type="ARBA" id="ARBA00022722"/>
    </source>
</evidence>
<organism evidence="15 16">
    <name type="scientific">Caerostris extrusa</name>
    <name type="common">Bark spider</name>
    <name type="synonym">Caerostris bankana</name>
    <dbReference type="NCBI Taxonomy" id="172846"/>
    <lineage>
        <taxon>Eukaryota</taxon>
        <taxon>Metazoa</taxon>
        <taxon>Ecdysozoa</taxon>
        <taxon>Arthropoda</taxon>
        <taxon>Chelicerata</taxon>
        <taxon>Arachnida</taxon>
        <taxon>Araneae</taxon>
        <taxon>Araneomorphae</taxon>
        <taxon>Entelegynae</taxon>
        <taxon>Araneoidea</taxon>
        <taxon>Araneidae</taxon>
        <taxon>Caerostris</taxon>
    </lineage>
</organism>
<evidence type="ECO:0000256" key="3">
    <source>
        <dbReference type="ARBA" id="ARBA00018439"/>
    </source>
</evidence>
<dbReference type="GO" id="GO:0030490">
    <property type="term" value="P:maturation of SSU-rRNA"/>
    <property type="evidence" value="ECO:0007669"/>
    <property type="project" value="TreeGrafter"/>
</dbReference>
<evidence type="ECO:0000256" key="2">
    <source>
        <dbReference type="ARBA" id="ARBA00005858"/>
    </source>
</evidence>
<evidence type="ECO:0000259" key="14">
    <source>
        <dbReference type="Pfam" id="PF17146"/>
    </source>
</evidence>
<evidence type="ECO:0000256" key="7">
    <source>
        <dbReference type="ARBA" id="ARBA00022771"/>
    </source>
</evidence>
<evidence type="ECO:0000256" key="8">
    <source>
        <dbReference type="ARBA" id="ARBA00022801"/>
    </source>
</evidence>
<dbReference type="GO" id="GO:0016787">
    <property type="term" value="F:hydrolase activity"/>
    <property type="evidence" value="ECO:0007669"/>
    <property type="project" value="UniProtKB-KW"/>
</dbReference>
<dbReference type="GO" id="GO:0008270">
    <property type="term" value="F:zinc ion binding"/>
    <property type="evidence" value="ECO:0007669"/>
    <property type="project" value="UniProtKB-KW"/>
</dbReference>